<keyword evidence="1" id="KW-0472">Membrane</keyword>
<comment type="caution">
    <text evidence="2">The sequence shown here is derived from an EMBL/GenBank/DDBJ whole genome shotgun (WGS) entry which is preliminary data.</text>
</comment>
<dbReference type="PANTHER" id="PTHR34284:SF1">
    <property type="entry name" value="FG-GAP REPEAT-CONTAINING PROTEIN"/>
    <property type="match status" value="1"/>
</dbReference>
<proteinExistence type="predicted"/>
<evidence type="ECO:0000313" key="3">
    <source>
        <dbReference type="Proteomes" id="UP001205105"/>
    </source>
</evidence>
<keyword evidence="3" id="KW-1185">Reference proteome</keyword>
<sequence>MAQEHGHVPTPMIWVTAGLLVAAFLPPTPRVAGFVGGGAVAVLLYWRKLASVTMVAELSLYLAGAFSFLRNGGHSRWTGFTDHHLLHYYVTAATGLHVWLILSTLTANGDTRPALPPPPPSAAMLKRDFGILLLSVGALWLSLQREGPYQFKKAWYHEFDQAPQGEHELQEHPHAVPPPLVTDLNGDGKPEVLTATPDGLLRLLAPRKFGDGFAQAELLSQVQLDITGKMRIAALRSGYLTPPPKELVRAPRKQVVVLVTEDLKVICLNHNLQKEWEEDLAPRYPPHGGIREVAVHISDQRVSQGKGSGGEEEGDRGLVVVGASVVPLTLAQRQELESELEEGVREEMLERFRAHGRKSGAANQERKGLGEETRHFSYFGFEGGTGALRWVHETKDFLRDLGALQDEVVAQHSMHMRAEESEGRHYGEASCRDYRLSVLAALPHSWHSPYDTKLVPMRFEKTKAGTGAQKQQLGKMGALKTKQGAAAAGTDAAAAALSAHAQAGSAEVQGKATPRAGKAAADDKGGAVGKVVSAVVKAGSGPRAARRQQQLPPNVVVAHLEDGIEAIHLFSGRTVCRLHLPTPGLHVDLNGDGVPEYVVASGGDLEDVLEEGSVNVGHERGRFCWMSVKAGIPARFPLFNGTVCRPGRARYLQRSEVLREIEMAPPIFLPQPGKTGQYRAGLGQKGMVVFLNSMGELSTYDSAGDMLWQHNAGTSWKSAEDEDVPDAVPTLRAMPMRPHAVPTVILAAGEGSAVVMSQGGEEVDAWDLPDEPAMPLQLADFNFDGYTDVLLVSHDGIWAWAQVRHPGALPFSALVAALMVIMAAVFVTQQQGFAGGGEGGKRRPLRSTERED</sequence>
<dbReference type="EMBL" id="JADXDR010000219">
    <property type="protein sequence ID" value="KAI7835889.1"/>
    <property type="molecule type" value="Genomic_DNA"/>
</dbReference>
<keyword evidence="1" id="KW-0812">Transmembrane</keyword>
<feature type="transmembrane region" description="Helical" evidence="1">
    <location>
        <begin position="85"/>
        <end position="105"/>
    </location>
</feature>
<reference evidence="2" key="1">
    <citation type="submission" date="2020-11" db="EMBL/GenBank/DDBJ databases">
        <title>Chlorella ohadii genome sequencing and assembly.</title>
        <authorList>
            <person name="Murik O."/>
            <person name="Treves H."/>
            <person name="Kedem I."/>
            <person name="Shotland Y."/>
            <person name="Kaplan A."/>
        </authorList>
    </citation>
    <scope>NUCLEOTIDE SEQUENCE</scope>
    <source>
        <strain evidence="2">1</strain>
    </source>
</reference>
<name>A0AAD5DKA4_9CHLO</name>
<evidence type="ECO:0000256" key="1">
    <source>
        <dbReference type="SAM" id="Phobius"/>
    </source>
</evidence>
<dbReference type="Proteomes" id="UP001205105">
    <property type="component" value="Unassembled WGS sequence"/>
</dbReference>
<keyword evidence="1" id="KW-1133">Transmembrane helix</keyword>
<dbReference type="InterPro" id="IPR028994">
    <property type="entry name" value="Integrin_alpha_N"/>
</dbReference>
<accession>A0AAD5DKA4</accession>
<gene>
    <name evidence="2" type="ORF">COHA_010233</name>
</gene>
<feature type="transmembrane region" description="Helical" evidence="1">
    <location>
        <begin position="49"/>
        <end position="69"/>
    </location>
</feature>
<dbReference type="SUPFAM" id="SSF69318">
    <property type="entry name" value="Integrin alpha N-terminal domain"/>
    <property type="match status" value="1"/>
</dbReference>
<dbReference type="AlphaFoldDB" id="A0AAD5DKA4"/>
<protein>
    <submittedName>
        <fullName evidence="2">Uncharacterized protein</fullName>
    </submittedName>
</protein>
<organism evidence="2 3">
    <name type="scientific">Chlorella ohadii</name>
    <dbReference type="NCBI Taxonomy" id="2649997"/>
    <lineage>
        <taxon>Eukaryota</taxon>
        <taxon>Viridiplantae</taxon>
        <taxon>Chlorophyta</taxon>
        <taxon>core chlorophytes</taxon>
        <taxon>Trebouxiophyceae</taxon>
        <taxon>Chlorellales</taxon>
        <taxon>Chlorellaceae</taxon>
        <taxon>Chlorella clade</taxon>
        <taxon>Chlorella</taxon>
    </lineage>
</organism>
<dbReference type="PANTHER" id="PTHR34284">
    <property type="entry name" value="FG-GAP REPEAT-CONTAINING PROTEIN"/>
    <property type="match status" value="1"/>
</dbReference>
<evidence type="ECO:0000313" key="2">
    <source>
        <dbReference type="EMBL" id="KAI7835889.1"/>
    </source>
</evidence>